<organism evidence="8">
    <name type="scientific">Amphimedon queenslandica</name>
    <name type="common">Sponge</name>
    <dbReference type="NCBI Taxonomy" id="400682"/>
    <lineage>
        <taxon>Eukaryota</taxon>
        <taxon>Metazoa</taxon>
        <taxon>Porifera</taxon>
        <taxon>Demospongiae</taxon>
        <taxon>Heteroscleromorpha</taxon>
        <taxon>Haplosclerida</taxon>
        <taxon>Niphatidae</taxon>
        <taxon>Amphimedon</taxon>
    </lineage>
</organism>
<dbReference type="AlphaFoldDB" id="A0A1X7VS62"/>
<evidence type="ECO:0000256" key="6">
    <source>
        <dbReference type="ARBA" id="ARBA00022918"/>
    </source>
</evidence>
<evidence type="ECO:0000256" key="4">
    <source>
        <dbReference type="ARBA" id="ARBA00022759"/>
    </source>
</evidence>
<evidence type="ECO:0000256" key="3">
    <source>
        <dbReference type="ARBA" id="ARBA00022722"/>
    </source>
</evidence>
<sequence length="198" mass="22523">METSFICLSLTKSNRNEKEGLAITWSCEKFSPYILGKRILIKTDHKPFVSLFGVKDLDKLPAQILRFRLRLTRFNYSVPSNLPNTADTLSQAPQNLNTPDTRLIDEAELLIAVTVDNLPASKLKMYKGQQLKDPICSKVVHCCQSGWPSKQGIENHLKPYWEIRGELTLKDILFMCGNQMVVPKSLQKTTLNKIHKGH</sequence>
<proteinExistence type="predicted"/>
<reference evidence="8" key="1">
    <citation type="submission" date="2017-05" db="UniProtKB">
        <authorList>
            <consortium name="EnsemblMetazoa"/>
        </authorList>
    </citation>
    <scope>IDENTIFICATION</scope>
</reference>
<evidence type="ECO:0000256" key="5">
    <source>
        <dbReference type="ARBA" id="ARBA00022801"/>
    </source>
</evidence>
<evidence type="ECO:0000256" key="2">
    <source>
        <dbReference type="ARBA" id="ARBA00022695"/>
    </source>
</evidence>
<feature type="domain" description="Reverse transcriptase RNase H-like" evidence="7">
    <location>
        <begin position="14"/>
        <end position="74"/>
    </location>
</feature>
<dbReference type="Pfam" id="PF17917">
    <property type="entry name" value="RT_RNaseH"/>
    <property type="match status" value="1"/>
</dbReference>
<dbReference type="InterPro" id="IPR043502">
    <property type="entry name" value="DNA/RNA_pol_sf"/>
</dbReference>
<keyword evidence="5" id="KW-0378">Hydrolase</keyword>
<dbReference type="InterPro" id="IPR041373">
    <property type="entry name" value="RT_RNaseH"/>
</dbReference>
<dbReference type="PANTHER" id="PTHR37984">
    <property type="entry name" value="PROTEIN CBG26694"/>
    <property type="match status" value="1"/>
</dbReference>
<dbReference type="OrthoDB" id="775972at2759"/>
<dbReference type="GO" id="GO:0004519">
    <property type="term" value="F:endonuclease activity"/>
    <property type="evidence" value="ECO:0007669"/>
    <property type="project" value="UniProtKB-KW"/>
</dbReference>
<dbReference type="InParanoid" id="A0A1X7VS62"/>
<dbReference type="SUPFAM" id="SSF56672">
    <property type="entry name" value="DNA/RNA polymerases"/>
    <property type="match status" value="1"/>
</dbReference>
<protein>
    <recommendedName>
        <fullName evidence="7">Reverse transcriptase RNase H-like domain-containing protein</fullName>
    </recommendedName>
</protein>
<dbReference type="STRING" id="400682.A0A1X7VS62"/>
<dbReference type="eggNOG" id="KOG0017">
    <property type="taxonomic scope" value="Eukaryota"/>
</dbReference>
<accession>A0A1X7VS62</accession>
<keyword evidence="1" id="KW-0808">Transferase</keyword>
<dbReference type="EnsemblMetazoa" id="Aqu2.1.43216_001">
    <property type="protein sequence ID" value="Aqu2.1.43216_001"/>
    <property type="gene ID" value="Aqu2.1.43216"/>
</dbReference>
<dbReference type="InterPro" id="IPR050951">
    <property type="entry name" value="Retrovirus_Pol_polyprotein"/>
</dbReference>
<keyword evidence="4" id="KW-0255">Endonuclease</keyword>
<evidence type="ECO:0000259" key="7">
    <source>
        <dbReference type="Pfam" id="PF17917"/>
    </source>
</evidence>
<name>A0A1X7VS62_AMPQE</name>
<keyword evidence="6" id="KW-0695">RNA-directed DNA polymerase</keyword>
<dbReference type="PANTHER" id="PTHR37984:SF9">
    <property type="entry name" value="INTEGRASE CATALYTIC DOMAIN-CONTAINING PROTEIN"/>
    <property type="match status" value="1"/>
</dbReference>
<dbReference type="GO" id="GO:0003964">
    <property type="term" value="F:RNA-directed DNA polymerase activity"/>
    <property type="evidence" value="ECO:0007669"/>
    <property type="project" value="UniProtKB-KW"/>
</dbReference>
<evidence type="ECO:0000256" key="1">
    <source>
        <dbReference type="ARBA" id="ARBA00022679"/>
    </source>
</evidence>
<dbReference type="GO" id="GO:0016787">
    <property type="term" value="F:hydrolase activity"/>
    <property type="evidence" value="ECO:0007669"/>
    <property type="project" value="UniProtKB-KW"/>
</dbReference>
<keyword evidence="3" id="KW-0540">Nuclease</keyword>
<evidence type="ECO:0000313" key="8">
    <source>
        <dbReference type="EnsemblMetazoa" id="Aqu2.1.43216_001"/>
    </source>
</evidence>
<keyword evidence="2" id="KW-0548">Nucleotidyltransferase</keyword>